<dbReference type="InterPro" id="IPR036259">
    <property type="entry name" value="MFS_trans_sf"/>
</dbReference>
<dbReference type="PATRIC" id="fig|632772.20.peg.3459"/>
<keyword evidence="4 5" id="KW-0472">Membrane</keyword>
<dbReference type="KEGG" id="rop:ROP_32970"/>
<name>C1B791_RHOOB</name>
<sequence length="416" mass="41809">MTTTPRLRVPAFVSVAVLAFIAISADGYDLAIFGAAIPDLLADPDWGLTPARIGVIAGTAIAGMCLGSIAAGVLADRFGSRRLFLACVTWFSVGMILCAAAPSAELLGVARFVAGLGLGGLGPAAIALTMSVAPHDRRNFLNGVMLTGLPVGGVVAALSALAFLEGGGWRAVFLIGGVIPLLTVVPIGAAKLRTWAPDSTVSTTVPRPNVGVSMRTLLGDGGARALAGFVLVTGCCQVLSYGLLTWLPQIMKSSGYSLGSSLVFLIIFSIGAMGGSATGSWAADRMGGRRITIAGFAIGAVAIFGLSMPLPQPILYLSLFLAGAGTVGIQPVVYGFAALHFPATVRGSALGFIGGIGRIGGVCGPILGGVLAGLPALANFSVFAGIAVFASLLSLVVLTGRRHAPAPTIATAPAEV</sequence>
<dbReference type="SUPFAM" id="SSF103473">
    <property type="entry name" value="MFS general substrate transporter"/>
    <property type="match status" value="1"/>
</dbReference>
<keyword evidence="3 5" id="KW-1133">Transmembrane helix</keyword>
<gene>
    <name evidence="7" type="ordered locus">ROP_32970</name>
</gene>
<feature type="transmembrane region" description="Helical" evidence="5">
    <location>
        <begin position="51"/>
        <end position="71"/>
    </location>
</feature>
<protein>
    <submittedName>
        <fullName evidence="7">Putative aromatic acid transporter</fullName>
    </submittedName>
</protein>
<feature type="transmembrane region" description="Helical" evidence="5">
    <location>
        <begin position="169"/>
        <end position="189"/>
    </location>
</feature>
<dbReference type="STRING" id="632772.ROP_32970"/>
<dbReference type="Proteomes" id="UP000002212">
    <property type="component" value="Chromosome"/>
</dbReference>
<feature type="transmembrane region" description="Helical" evidence="5">
    <location>
        <begin position="291"/>
        <end position="308"/>
    </location>
</feature>
<feature type="transmembrane region" description="Helical" evidence="5">
    <location>
        <begin position="140"/>
        <end position="163"/>
    </location>
</feature>
<evidence type="ECO:0000259" key="6">
    <source>
        <dbReference type="PROSITE" id="PS50850"/>
    </source>
</evidence>
<feature type="transmembrane region" description="Helical" evidence="5">
    <location>
        <begin position="377"/>
        <end position="398"/>
    </location>
</feature>
<reference evidence="7 8" key="1">
    <citation type="submission" date="2009-03" db="EMBL/GenBank/DDBJ databases">
        <title>Comparison of the complete genome sequences of Rhodococcus erythropolis PR4 and Rhodococcus opacus B4.</title>
        <authorList>
            <person name="Takarada H."/>
            <person name="Sekine M."/>
            <person name="Hosoyama A."/>
            <person name="Yamada R."/>
            <person name="Fujisawa T."/>
            <person name="Omata S."/>
            <person name="Shimizu A."/>
            <person name="Tsukatani N."/>
            <person name="Tanikawa S."/>
            <person name="Fujita N."/>
            <person name="Harayama S."/>
        </authorList>
    </citation>
    <scope>NUCLEOTIDE SEQUENCE [LARGE SCALE GENOMIC DNA]</scope>
    <source>
        <strain evidence="7 8">B4</strain>
    </source>
</reference>
<dbReference type="Gene3D" id="1.20.1250.20">
    <property type="entry name" value="MFS general substrate transporter like domains"/>
    <property type="match status" value="1"/>
</dbReference>
<dbReference type="Pfam" id="PF07690">
    <property type="entry name" value="MFS_1"/>
    <property type="match status" value="1"/>
</dbReference>
<feature type="transmembrane region" description="Helical" evidence="5">
    <location>
        <begin position="349"/>
        <end position="371"/>
    </location>
</feature>
<organism evidence="7 8">
    <name type="scientific">Rhodococcus opacus (strain B4)</name>
    <dbReference type="NCBI Taxonomy" id="632772"/>
    <lineage>
        <taxon>Bacteria</taxon>
        <taxon>Bacillati</taxon>
        <taxon>Actinomycetota</taxon>
        <taxon>Actinomycetes</taxon>
        <taxon>Mycobacteriales</taxon>
        <taxon>Nocardiaceae</taxon>
        <taxon>Rhodococcus</taxon>
    </lineage>
</organism>
<evidence type="ECO:0000313" key="8">
    <source>
        <dbReference type="Proteomes" id="UP000002212"/>
    </source>
</evidence>
<evidence type="ECO:0000256" key="4">
    <source>
        <dbReference type="ARBA" id="ARBA00023136"/>
    </source>
</evidence>
<dbReference type="PANTHER" id="PTHR23508">
    <property type="entry name" value="CARBOXYLIC ACID TRANSPORTER PROTEIN HOMOLOG"/>
    <property type="match status" value="1"/>
</dbReference>
<dbReference type="GO" id="GO:0005886">
    <property type="term" value="C:plasma membrane"/>
    <property type="evidence" value="ECO:0007669"/>
    <property type="project" value="UniProtKB-SubCell"/>
</dbReference>
<dbReference type="AlphaFoldDB" id="C1B791"/>
<dbReference type="PANTHER" id="PTHR23508:SF10">
    <property type="entry name" value="CARBOXYLIC ACID TRANSPORTER PROTEIN HOMOLOG"/>
    <property type="match status" value="1"/>
</dbReference>
<feature type="transmembrane region" description="Helical" evidence="5">
    <location>
        <begin position="314"/>
        <end position="337"/>
    </location>
</feature>
<evidence type="ECO:0000256" key="1">
    <source>
        <dbReference type="ARBA" id="ARBA00004651"/>
    </source>
</evidence>
<dbReference type="OrthoDB" id="9787026at2"/>
<feature type="transmembrane region" description="Helical" evidence="5">
    <location>
        <begin position="108"/>
        <end position="128"/>
    </location>
</feature>
<keyword evidence="2 5" id="KW-0812">Transmembrane</keyword>
<dbReference type="RefSeq" id="WP_012690495.1">
    <property type="nucleotide sequence ID" value="NC_012522.1"/>
</dbReference>
<dbReference type="InterPro" id="IPR011701">
    <property type="entry name" value="MFS"/>
</dbReference>
<comment type="subcellular location">
    <subcellularLocation>
        <location evidence="1">Cell membrane</location>
        <topology evidence="1">Multi-pass membrane protein</topology>
    </subcellularLocation>
</comment>
<dbReference type="GO" id="GO:0046943">
    <property type="term" value="F:carboxylic acid transmembrane transporter activity"/>
    <property type="evidence" value="ECO:0007669"/>
    <property type="project" value="TreeGrafter"/>
</dbReference>
<proteinExistence type="predicted"/>
<evidence type="ECO:0000256" key="2">
    <source>
        <dbReference type="ARBA" id="ARBA00022692"/>
    </source>
</evidence>
<feature type="transmembrane region" description="Helical" evidence="5">
    <location>
        <begin position="223"/>
        <end position="244"/>
    </location>
</feature>
<feature type="transmembrane region" description="Helical" evidence="5">
    <location>
        <begin position="256"/>
        <end position="279"/>
    </location>
</feature>
<dbReference type="PROSITE" id="PS50850">
    <property type="entry name" value="MFS"/>
    <property type="match status" value="1"/>
</dbReference>
<dbReference type="EMBL" id="AP011115">
    <property type="protein sequence ID" value="BAH51544.1"/>
    <property type="molecule type" value="Genomic_DNA"/>
</dbReference>
<evidence type="ECO:0000313" key="7">
    <source>
        <dbReference type="EMBL" id="BAH51544.1"/>
    </source>
</evidence>
<feature type="domain" description="Major facilitator superfamily (MFS) profile" evidence="6">
    <location>
        <begin position="15"/>
        <end position="402"/>
    </location>
</feature>
<evidence type="ECO:0000256" key="5">
    <source>
        <dbReference type="SAM" id="Phobius"/>
    </source>
</evidence>
<evidence type="ECO:0000256" key="3">
    <source>
        <dbReference type="ARBA" id="ARBA00022989"/>
    </source>
</evidence>
<feature type="transmembrane region" description="Helical" evidence="5">
    <location>
        <begin position="83"/>
        <end position="102"/>
    </location>
</feature>
<dbReference type="HOGENOM" id="CLU_001265_46_4_11"/>
<dbReference type="InterPro" id="IPR020846">
    <property type="entry name" value="MFS_dom"/>
</dbReference>
<accession>C1B791</accession>